<evidence type="ECO:0000313" key="4">
    <source>
        <dbReference type="Proteomes" id="UP000199320"/>
    </source>
</evidence>
<keyword evidence="4" id="KW-1185">Reference proteome</keyword>
<feature type="transmembrane region" description="Helical" evidence="1">
    <location>
        <begin position="102"/>
        <end position="124"/>
    </location>
</feature>
<evidence type="ECO:0000313" key="5">
    <source>
        <dbReference type="Proteomes" id="UP000324021"/>
    </source>
</evidence>
<name>A0A1I0IQ98_9EURY</name>
<dbReference type="OrthoDB" id="203146at2157"/>
<keyword evidence="1" id="KW-1133">Transmembrane helix</keyword>
<reference evidence="4 5" key="1">
    <citation type="submission" date="2016-10" db="EMBL/GenBank/DDBJ databases">
        <authorList>
            <person name="Varghese N."/>
            <person name="Submissions S."/>
        </authorList>
    </citation>
    <scope>NUCLEOTIDE SEQUENCE [LARGE SCALE GENOMIC DNA]</scope>
    <source>
        <strain evidence="2 5">CDM_1</strain>
        <strain evidence="4">CDM_6</strain>
    </source>
</reference>
<keyword evidence="1" id="KW-0812">Transmembrane</keyword>
<feature type="transmembrane region" description="Helical" evidence="1">
    <location>
        <begin position="136"/>
        <end position="161"/>
    </location>
</feature>
<proteinExistence type="predicted"/>
<dbReference type="EMBL" id="FMZP01000016">
    <property type="protein sequence ID" value="SDD24918.1"/>
    <property type="molecule type" value="Genomic_DNA"/>
</dbReference>
<dbReference type="Proteomes" id="UP000199320">
    <property type="component" value="Unassembled WGS sequence"/>
</dbReference>
<dbReference type="Proteomes" id="UP000324021">
    <property type="component" value="Unassembled WGS sequence"/>
</dbReference>
<protein>
    <submittedName>
        <fullName evidence="3">Uncharacterized protein</fullName>
    </submittedName>
</protein>
<reference evidence="3" key="2">
    <citation type="submission" date="2016-10" db="EMBL/GenBank/DDBJ databases">
        <authorList>
            <person name="de Groot N.N."/>
        </authorList>
    </citation>
    <scope>NUCLEOTIDE SEQUENCE [LARGE SCALE GENOMIC DNA]</scope>
    <source>
        <strain evidence="3">CDM_6</strain>
    </source>
</reference>
<dbReference type="EMBL" id="FOIC01000024">
    <property type="protein sequence ID" value="SET99330.1"/>
    <property type="molecule type" value="Genomic_DNA"/>
</dbReference>
<organism evidence="3 4">
    <name type="scientific">Natrinema hispanicum</name>
    <dbReference type="NCBI Taxonomy" id="392421"/>
    <lineage>
        <taxon>Archaea</taxon>
        <taxon>Methanobacteriati</taxon>
        <taxon>Methanobacteriota</taxon>
        <taxon>Stenosarchaea group</taxon>
        <taxon>Halobacteria</taxon>
        <taxon>Halobacteriales</taxon>
        <taxon>Natrialbaceae</taxon>
        <taxon>Natrinema</taxon>
    </lineage>
</organism>
<dbReference type="STRING" id="392421.SAMN04488694_12410"/>
<evidence type="ECO:0000313" key="3">
    <source>
        <dbReference type="EMBL" id="SET99330.1"/>
    </source>
</evidence>
<keyword evidence="1" id="KW-0472">Membrane</keyword>
<dbReference type="RefSeq" id="WP_092934796.1">
    <property type="nucleotide sequence ID" value="NZ_FMZP01000016.1"/>
</dbReference>
<sequence>MSTWTQFDPAPRRRIDETIAATALVVRRRDSLAVVIFVGIGYLAAFLWAIGDLAMRPSAAPSLIIVDDPLVRMFQRTGPASFEAVALLDTGVVRLLVSPIDVTIGLAIAGLVGLNLGLTYLAVVQPTACGIGAGSGLLASVPALLSGTVCCGPVILIALGIQASGLLLTLFAWLLPLGVVVLFASLAYVAGRVDVANASS</sequence>
<evidence type="ECO:0000313" key="2">
    <source>
        <dbReference type="EMBL" id="SDD24918.1"/>
    </source>
</evidence>
<feature type="transmembrane region" description="Helical" evidence="1">
    <location>
        <begin position="167"/>
        <end position="190"/>
    </location>
</feature>
<evidence type="ECO:0000256" key="1">
    <source>
        <dbReference type="SAM" id="Phobius"/>
    </source>
</evidence>
<dbReference type="AlphaFoldDB" id="A0A1I0IQ98"/>
<gene>
    <name evidence="3" type="ORF">SAMN04488694_12410</name>
    <name evidence="2" type="ORF">SAMN05192552_101655</name>
</gene>
<feature type="transmembrane region" description="Helical" evidence="1">
    <location>
        <begin position="32"/>
        <end position="51"/>
    </location>
</feature>
<accession>A0A1I0IQ98</accession>